<keyword evidence="3" id="KW-1185">Reference proteome</keyword>
<dbReference type="EMBL" id="JBHUMM010000018">
    <property type="protein sequence ID" value="MFD2671912.1"/>
    <property type="molecule type" value="Genomic_DNA"/>
</dbReference>
<evidence type="ECO:0000313" key="3">
    <source>
        <dbReference type="Proteomes" id="UP001597497"/>
    </source>
</evidence>
<dbReference type="InterPro" id="IPR012347">
    <property type="entry name" value="Ferritin-like"/>
</dbReference>
<evidence type="ECO:0000313" key="2">
    <source>
        <dbReference type="EMBL" id="MFD2671912.1"/>
    </source>
</evidence>
<keyword evidence="1" id="KW-0812">Transmembrane</keyword>
<proteinExistence type="predicted"/>
<reference evidence="3" key="1">
    <citation type="journal article" date="2019" name="Int. J. Syst. Evol. Microbiol.">
        <title>The Global Catalogue of Microorganisms (GCM) 10K type strain sequencing project: providing services to taxonomists for standard genome sequencing and annotation.</title>
        <authorList>
            <consortium name="The Broad Institute Genomics Platform"/>
            <consortium name="The Broad Institute Genome Sequencing Center for Infectious Disease"/>
            <person name="Wu L."/>
            <person name="Ma J."/>
        </authorList>
    </citation>
    <scope>NUCLEOTIDE SEQUENCE [LARGE SCALE GENOMIC DNA]</scope>
    <source>
        <strain evidence="3">KCTC 33676</strain>
    </source>
</reference>
<gene>
    <name evidence="2" type="ORF">ACFSUC_09860</name>
</gene>
<dbReference type="Gene3D" id="1.20.1260.10">
    <property type="match status" value="2"/>
</dbReference>
<comment type="caution">
    <text evidence="2">The sequence shown here is derived from an EMBL/GenBank/DDBJ whole genome shotgun (WGS) entry which is preliminary data.</text>
</comment>
<dbReference type="InterPro" id="IPR021617">
    <property type="entry name" value="DUF3231"/>
</dbReference>
<dbReference type="RefSeq" id="WP_379929387.1">
    <property type="nucleotide sequence ID" value="NZ_JBHUMM010000018.1"/>
</dbReference>
<feature type="transmembrane region" description="Helical" evidence="1">
    <location>
        <begin position="266"/>
        <end position="290"/>
    </location>
</feature>
<organism evidence="2 3">
    <name type="scientific">Marinicrinis sediminis</name>
    <dbReference type="NCBI Taxonomy" id="1652465"/>
    <lineage>
        <taxon>Bacteria</taxon>
        <taxon>Bacillati</taxon>
        <taxon>Bacillota</taxon>
        <taxon>Bacilli</taxon>
        <taxon>Bacillales</taxon>
        <taxon>Paenibacillaceae</taxon>
    </lineage>
</organism>
<keyword evidence="1" id="KW-0472">Membrane</keyword>
<dbReference type="Pfam" id="PF11553">
    <property type="entry name" value="DUF3231"/>
    <property type="match status" value="2"/>
</dbReference>
<name>A0ABW5RA35_9BACL</name>
<evidence type="ECO:0000256" key="1">
    <source>
        <dbReference type="SAM" id="Phobius"/>
    </source>
</evidence>
<sequence length="337" mass="38551">MPAHPNEPSLVSSEIGNLWMTYQEKTMILRFIEYFLAHVTDDTFHSILEDLYAQSQQAVETITLIMEKEKAAIPVGFKPHDVNEGTPRLWDELYDPMFLHMMSKIEINLFAMYVTMSYRQDIRQLYQQLTIQSQHIFDRLSTFLLEKGVLVKPPMVTMPKEVNFVHELDYLSGYHLFGESRSLNTIEVSLIHHAIETNLIGMQLMIGFAQVANNNKVREYFIKGMKLSKDVETSLGEFLRQDYIEPPATHAGKATHSKIAPFSDKMMMYLTSLLATFGLGSNALGSAFSLRSDLPVTMTRLASKILSFVKEGGEIMIQNGWMEEPPQIEDRRQLTKA</sequence>
<accession>A0ABW5RA35</accession>
<protein>
    <submittedName>
        <fullName evidence="2">DUF3231 family protein</fullName>
    </submittedName>
</protein>
<dbReference type="Proteomes" id="UP001597497">
    <property type="component" value="Unassembled WGS sequence"/>
</dbReference>
<keyword evidence="1" id="KW-1133">Transmembrane helix</keyword>